<dbReference type="AlphaFoldDB" id="A0A2R5FHF9"/>
<comment type="caution">
    <text evidence="1">The sequence shown here is derived from an EMBL/GenBank/DDBJ whole genome shotgun (WGS) entry which is preliminary data.</text>
</comment>
<reference evidence="1 2" key="1">
    <citation type="submission" date="2017-06" db="EMBL/GenBank/DDBJ databases">
        <title>Genome sequencing of cyanobaciteial culture collection at National Institute for Environmental Studies (NIES).</title>
        <authorList>
            <person name="Hirose Y."/>
            <person name="Shimura Y."/>
            <person name="Fujisawa T."/>
            <person name="Nakamura Y."/>
            <person name="Kawachi M."/>
        </authorList>
    </citation>
    <scope>NUCLEOTIDE SEQUENCE [LARGE SCALE GENOMIC DNA]</scope>
    <source>
        <strain evidence="1 2">NIES-4072</strain>
    </source>
</reference>
<evidence type="ECO:0000313" key="1">
    <source>
        <dbReference type="EMBL" id="GBG18060.1"/>
    </source>
</evidence>
<accession>A0A2R5FHF9</accession>
<protein>
    <submittedName>
        <fullName evidence="1">Uncharacterized protein</fullName>
    </submittedName>
</protein>
<name>A0A2R5FHF9_NOSCO</name>
<sequence>MNITLVTFSKDSCSKFKEGYKQVKILDKKQKDIYEQKDPRLLQEIGDLIL</sequence>
<proteinExistence type="predicted"/>
<gene>
    <name evidence="1" type="ORF">NIES4072_17240</name>
</gene>
<keyword evidence="2" id="KW-1185">Reference proteome</keyword>
<dbReference type="Proteomes" id="UP000245124">
    <property type="component" value="Unassembled WGS sequence"/>
</dbReference>
<organism evidence="1 2">
    <name type="scientific">Nostoc commune NIES-4072</name>
    <dbReference type="NCBI Taxonomy" id="2005467"/>
    <lineage>
        <taxon>Bacteria</taxon>
        <taxon>Bacillati</taxon>
        <taxon>Cyanobacteriota</taxon>
        <taxon>Cyanophyceae</taxon>
        <taxon>Nostocales</taxon>
        <taxon>Nostocaceae</taxon>
        <taxon>Nostoc</taxon>
    </lineage>
</organism>
<evidence type="ECO:0000313" key="2">
    <source>
        <dbReference type="Proteomes" id="UP000245124"/>
    </source>
</evidence>
<dbReference type="EMBL" id="BDUD01000001">
    <property type="protein sequence ID" value="GBG18060.1"/>
    <property type="molecule type" value="Genomic_DNA"/>
</dbReference>